<dbReference type="OrthoDB" id="9815825at2"/>
<organism evidence="3 4">
    <name type="scientific">Candidatus Phaeomarinibacter ectocarpi</name>
    <dbReference type="NCBI Taxonomy" id="1458461"/>
    <lineage>
        <taxon>Bacteria</taxon>
        <taxon>Pseudomonadati</taxon>
        <taxon>Pseudomonadota</taxon>
        <taxon>Alphaproteobacteria</taxon>
        <taxon>Hyphomicrobiales</taxon>
        <taxon>Parvibaculaceae</taxon>
        <taxon>Candidatus Phaeomarinibacter</taxon>
    </lineage>
</organism>
<dbReference type="STRING" id="1458461.BN1012_Phect2022"/>
<dbReference type="Proteomes" id="UP000032160">
    <property type="component" value="Chromosome I"/>
</dbReference>
<feature type="domain" description="Gfo/Idh/MocA-like oxidoreductase N-terminal" evidence="1">
    <location>
        <begin position="21"/>
        <end position="142"/>
    </location>
</feature>
<dbReference type="InterPro" id="IPR000683">
    <property type="entry name" value="Gfo/Idh/MocA-like_OxRdtase_N"/>
</dbReference>
<accession>X5MMB4</accession>
<dbReference type="Gene3D" id="3.30.360.10">
    <property type="entry name" value="Dihydrodipicolinate Reductase, domain 2"/>
    <property type="match status" value="1"/>
</dbReference>
<evidence type="ECO:0000313" key="4">
    <source>
        <dbReference type="Proteomes" id="UP000032160"/>
    </source>
</evidence>
<proteinExistence type="predicted"/>
<dbReference type="GO" id="GO:0000166">
    <property type="term" value="F:nucleotide binding"/>
    <property type="evidence" value="ECO:0007669"/>
    <property type="project" value="InterPro"/>
</dbReference>
<dbReference type="RefSeq" id="WP_081826153.1">
    <property type="nucleotide sequence ID" value="NZ_HG966617.1"/>
</dbReference>
<dbReference type="HOGENOM" id="CLU_023194_13_0_5"/>
<dbReference type="InterPro" id="IPR050424">
    <property type="entry name" value="Gfo-Idh-MocA_inositol_DH"/>
</dbReference>
<keyword evidence="4" id="KW-1185">Reference proteome</keyword>
<evidence type="ECO:0000259" key="2">
    <source>
        <dbReference type="Pfam" id="PF02894"/>
    </source>
</evidence>
<dbReference type="SUPFAM" id="SSF55347">
    <property type="entry name" value="Glyceraldehyde-3-phosphate dehydrogenase-like, C-terminal domain"/>
    <property type="match status" value="1"/>
</dbReference>
<dbReference type="KEGG" id="pect:BN1012_Phect2022"/>
<sequence>MPSIETRGHASADAKGHAGPIRYAIIGAGMMGNEHIRNIAIIDGAEVVAAADPHEGSRDWAKLTMEGKPIELYADYRDLFAKPDSFDALIVATPNHTHKDVVEDALATGKHLLIEKPLCTTFDDCQWIELAASTHPGVVWMGLEYRWMPPVTRFVDEIRAGAVGDVKMLTIREHRFPFLQKVGDWNRFNRNSGGTLVEKSCHFFDLMRHIIGSEPRRVMASGGQDVNHLDESYDGKTPDIMDNAFVIVEFDNGVRACHELCMFVTALEQREHLTVTGTRGALEVTIPQSELAHTLNTGNDTVRTHIDVDQKVLDAGHHHGASYYQHLAFQDAIRSGTKPLVSVGDGLRSVAMGLAAHRSIEQGRIVDMSEFGL</sequence>
<dbReference type="PANTHER" id="PTHR43593">
    <property type="match status" value="1"/>
</dbReference>
<dbReference type="InterPro" id="IPR004104">
    <property type="entry name" value="Gfo/Idh/MocA-like_OxRdtase_C"/>
</dbReference>
<protein>
    <submittedName>
        <fullName evidence="3">Oxidoreductase, NAD(P)-dependent, weak similarity to Myo-inositol 2-dehydrogenase</fullName>
    </submittedName>
</protein>
<dbReference type="Pfam" id="PF02894">
    <property type="entry name" value="GFO_IDH_MocA_C"/>
    <property type="match status" value="1"/>
</dbReference>
<evidence type="ECO:0000313" key="3">
    <source>
        <dbReference type="EMBL" id="CDO60235.1"/>
    </source>
</evidence>
<dbReference type="PANTHER" id="PTHR43593:SF1">
    <property type="entry name" value="INOSITOL 2-DEHYDROGENASE"/>
    <property type="match status" value="1"/>
</dbReference>
<dbReference type="AlphaFoldDB" id="X5MMB4"/>
<dbReference type="PATRIC" id="fig|1458461.3.peg.2028"/>
<dbReference type="InterPro" id="IPR036291">
    <property type="entry name" value="NAD(P)-bd_dom_sf"/>
</dbReference>
<feature type="domain" description="Gfo/Idh/MocA-like oxidoreductase C-terminal" evidence="2">
    <location>
        <begin position="157"/>
        <end position="367"/>
    </location>
</feature>
<dbReference type="SUPFAM" id="SSF51735">
    <property type="entry name" value="NAD(P)-binding Rossmann-fold domains"/>
    <property type="match status" value="1"/>
</dbReference>
<gene>
    <name evidence="3" type="ORF">BN1012_Phect2022</name>
</gene>
<dbReference type="EMBL" id="HG966617">
    <property type="protein sequence ID" value="CDO60235.1"/>
    <property type="molecule type" value="Genomic_DNA"/>
</dbReference>
<evidence type="ECO:0000259" key="1">
    <source>
        <dbReference type="Pfam" id="PF01408"/>
    </source>
</evidence>
<dbReference type="Gene3D" id="3.40.50.720">
    <property type="entry name" value="NAD(P)-binding Rossmann-like Domain"/>
    <property type="match status" value="1"/>
</dbReference>
<dbReference type="Pfam" id="PF01408">
    <property type="entry name" value="GFO_IDH_MocA"/>
    <property type="match status" value="1"/>
</dbReference>
<reference evidence="3 4" key="1">
    <citation type="journal article" date="2014" name="Front. Genet.">
        <title>Genome and metabolic network of "Candidatus Phaeomarinobacter ectocarpi" Ec32, a new candidate genus of Alphaproteobacteria frequently associated with brown algae.</title>
        <authorList>
            <person name="Dittami S.M."/>
            <person name="Barbeyron T."/>
            <person name="Boyen C."/>
            <person name="Cambefort J."/>
            <person name="Collet G."/>
            <person name="Delage L."/>
            <person name="Gobet A."/>
            <person name="Groisillier A."/>
            <person name="Leblanc C."/>
            <person name="Michel G."/>
            <person name="Scornet D."/>
            <person name="Siegel A."/>
            <person name="Tapia J.E."/>
            <person name="Tonon T."/>
        </authorList>
    </citation>
    <scope>NUCLEOTIDE SEQUENCE [LARGE SCALE GENOMIC DNA]</scope>
    <source>
        <strain evidence="3 4">Ec32</strain>
    </source>
</reference>
<name>X5MMB4_9HYPH</name>